<evidence type="ECO:0000256" key="5">
    <source>
        <dbReference type="HAMAP-Rule" id="MF_00502"/>
    </source>
</evidence>
<keyword evidence="3 5" id="KW-0689">Ribosomal protein</keyword>
<dbReference type="GO" id="GO:0006412">
    <property type="term" value="P:translation"/>
    <property type="evidence" value="ECO:0007669"/>
    <property type="project" value="UniProtKB-UniRule"/>
</dbReference>
<dbReference type="GO" id="GO:1990904">
    <property type="term" value="C:ribonucleoprotein complex"/>
    <property type="evidence" value="ECO:0007669"/>
    <property type="project" value="UniProtKB-KW"/>
</dbReference>
<dbReference type="PANTHER" id="PTHR33280">
    <property type="entry name" value="50S RIBOSOMAL PROTEIN L31, CHLOROPLASTIC"/>
    <property type="match status" value="1"/>
</dbReference>
<dbReference type="GO" id="GO:0005840">
    <property type="term" value="C:ribosome"/>
    <property type="evidence" value="ECO:0007669"/>
    <property type="project" value="UniProtKB-KW"/>
</dbReference>
<protein>
    <recommendedName>
        <fullName evidence="5">Large ribosomal subunit protein bL31B</fullName>
    </recommendedName>
</protein>
<dbReference type="SUPFAM" id="SSF143800">
    <property type="entry name" value="L28p-like"/>
    <property type="match status" value="1"/>
</dbReference>
<evidence type="ECO:0000256" key="1">
    <source>
        <dbReference type="ARBA" id="ARBA00008196"/>
    </source>
</evidence>
<dbReference type="GO" id="GO:0003735">
    <property type="term" value="F:structural constituent of ribosome"/>
    <property type="evidence" value="ECO:0007669"/>
    <property type="project" value="InterPro"/>
</dbReference>
<comment type="similarity">
    <text evidence="1 5">Belongs to the bacterial ribosomal protein bL31 family. Type B subfamily.</text>
</comment>
<dbReference type="NCBIfam" id="TIGR00105">
    <property type="entry name" value="L31"/>
    <property type="match status" value="1"/>
</dbReference>
<dbReference type="RefSeq" id="WP_089073394.1">
    <property type="nucleotide sequence ID" value="NZ_CBCSAM010000001.1"/>
</dbReference>
<evidence type="ECO:0000256" key="2">
    <source>
        <dbReference type="ARBA" id="ARBA00011838"/>
    </source>
</evidence>
<dbReference type="InterPro" id="IPR027493">
    <property type="entry name" value="Ribosomal_bL31_B"/>
</dbReference>
<sequence length="86" mass="9807">MKPNIHPKYRQVAFHDTGVNEYIIVGSTVKTSRTIELDGKTYPYMTLDVSSHSHPFYTGKSKSTKQDGRVARFKKQFSVNTIKANK</sequence>
<accession>A0A220VE34</accession>
<proteinExistence type="inferred from homology"/>
<dbReference type="AlphaFoldDB" id="A0A220VE34"/>
<keyword evidence="7" id="KW-1185">Reference proteome</keyword>
<dbReference type="EMBL" id="CP022355">
    <property type="protein sequence ID" value="ASK78486.1"/>
    <property type="molecule type" value="Genomic_DNA"/>
</dbReference>
<dbReference type="InterPro" id="IPR034704">
    <property type="entry name" value="Ribosomal_bL28/bL31-like_sf"/>
</dbReference>
<dbReference type="InterPro" id="IPR042105">
    <property type="entry name" value="Ribosomal_bL31_sf"/>
</dbReference>
<evidence type="ECO:0000313" key="7">
    <source>
        <dbReference type="Proteomes" id="UP000242175"/>
    </source>
</evidence>
<organism evidence="6 7">
    <name type="scientific">Paraphotobacterium marinum</name>
    <dbReference type="NCBI Taxonomy" id="1755811"/>
    <lineage>
        <taxon>Bacteria</taxon>
        <taxon>Pseudomonadati</taxon>
        <taxon>Pseudomonadota</taxon>
        <taxon>Gammaproteobacteria</taxon>
        <taxon>Vibrionales</taxon>
        <taxon>Vibrionaceae</taxon>
        <taxon>Paraphotobacterium</taxon>
    </lineage>
</organism>
<dbReference type="InterPro" id="IPR002150">
    <property type="entry name" value="Ribosomal_bL31"/>
</dbReference>
<evidence type="ECO:0000313" key="6">
    <source>
        <dbReference type="EMBL" id="ASK78486.1"/>
    </source>
</evidence>
<dbReference type="PRINTS" id="PR01249">
    <property type="entry name" value="RIBOSOMALL31"/>
</dbReference>
<evidence type="ECO:0000256" key="4">
    <source>
        <dbReference type="ARBA" id="ARBA00023274"/>
    </source>
</evidence>
<dbReference type="PANTHER" id="PTHR33280:SF1">
    <property type="entry name" value="LARGE RIBOSOMAL SUBUNIT PROTEIN BL31C"/>
    <property type="match status" value="1"/>
</dbReference>
<name>A0A220VE34_9GAMM</name>
<gene>
    <name evidence="5" type="primary">rpmE2</name>
    <name evidence="6" type="ORF">CF386_05435</name>
</gene>
<dbReference type="NCBIfam" id="NF002462">
    <property type="entry name" value="PRK01678.1"/>
    <property type="match status" value="1"/>
</dbReference>
<dbReference type="OrthoDB" id="9803251at2"/>
<dbReference type="Pfam" id="PF01197">
    <property type="entry name" value="Ribosomal_L31"/>
    <property type="match status" value="1"/>
</dbReference>
<dbReference type="PROSITE" id="PS01143">
    <property type="entry name" value="RIBOSOMAL_L31"/>
    <property type="match status" value="1"/>
</dbReference>
<reference evidence="6 7" key="1">
    <citation type="journal article" date="2016" name="Int. J. Syst. Evol. Microbiol.">
        <title>Paraphotobacterium marinum gen. nov., sp. nov., a member of the family Vibrionaceae, isolated from surface seawater.</title>
        <authorList>
            <person name="Huang Z."/>
            <person name="Dong C."/>
            <person name="Shao Z."/>
        </authorList>
    </citation>
    <scope>NUCLEOTIDE SEQUENCE [LARGE SCALE GENOMIC DNA]</scope>
    <source>
        <strain evidence="6 7">NSCS20N07D</strain>
    </source>
</reference>
<dbReference type="HAMAP" id="MF_00502">
    <property type="entry name" value="Ribosomal_bL31_2"/>
    <property type="match status" value="1"/>
</dbReference>
<evidence type="ECO:0000256" key="3">
    <source>
        <dbReference type="ARBA" id="ARBA00022980"/>
    </source>
</evidence>
<dbReference type="Gene3D" id="4.10.830.30">
    <property type="entry name" value="Ribosomal protein L31"/>
    <property type="match status" value="1"/>
</dbReference>
<dbReference type="Proteomes" id="UP000242175">
    <property type="component" value="Chromosome large"/>
</dbReference>
<comment type="subunit">
    <text evidence="2 5">Part of the 50S ribosomal subunit.</text>
</comment>
<dbReference type="KEGG" id="pmai:CF386_05435"/>
<keyword evidence="4 5" id="KW-0687">Ribonucleoprotein</keyword>